<comment type="similarity">
    <text evidence="3 11">Belongs to the phospholipid scramblase family.</text>
</comment>
<sequence>AGSYGFQAQPMGFPGGYVVPPVQNQPTMDGTIWMPIPPSIPHCPPGLEYLTQIDKILIHQRLELLEIVTDFEVSNKYELKNALGQRVYFAAEDTDCLTRNCCGPSRPFTMRIMDNVGREVITLHRPLRCSTGCWPCCLQELEVQAPPGTTVGYVVQNWHPCLPKFTIQDEKEMDILTITGPCFVSRCCEDINFEVLSMDETCAIGRISKQWTGFVQEAFTDTDNFGVSFPMDLDVKMKAVMIGACFLIVSLSF</sequence>
<keyword evidence="6 11" id="KW-0106">Calcium</keyword>
<dbReference type="InterPro" id="IPR005552">
    <property type="entry name" value="Scramblase"/>
</dbReference>
<dbReference type="GO" id="GO:0017128">
    <property type="term" value="F:phospholipid scramblase activity"/>
    <property type="evidence" value="ECO:0007669"/>
    <property type="project" value="InterPro"/>
</dbReference>
<comment type="cofactor">
    <cofactor evidence="1 11">
        <name>Ca(2+)</name>
        <dbReference type="ChEBI" id="CHEBI:29108"/>
    </cofactor>
</comment>
<dbReference type="Pfam" id="PF03803">
    <property type="entry name" value="Scramblase"/>
    <property type="match status" value="1"/>
</dbReference>
<feature type="non-terminal residue" evidence="12">
    <location>
        <position position="1"/>
    </location>
</feature>
<evidence type="ECO:0000256" key="9">
    <source>
        <dbReference type="ARBA" id="ARBA00023139"/>
    </source>
</evidence>
<evidence type="ECO:0000256" key="3">
    <source>
        <dbReference type="ARBA" id="ARBA00005350"/>
    </source>
</evidence>
<name>A0A7K7YC50_THRLU</name>
<evidence type="ECO:0000256" key="2">
    <source>
        <dbReference type="ARBA" id="ARBA00004606"/>
    </source>
</evidence>
<dbReference type="EMBL" id="VZTB01004784">
    <property type="protein sequence ID" value="NXA74839.1"/>
    <property type="molecule type" value="Genomic_DNA"/>
</dbReference>
<reference evidence="12 13" key="1">
    <citation type="submission" date="2019-09" db="EMBL/GenBank/DDBJ databases">
        <title>Bird 10,000 Genomes (B10K) Project - Family phase.</title>
        <authorList>
            <person name="Zhang G."/>
        </authorList>
    </citation>
    <scope>NUCLEOTIDE SEQUENCE [LARGE SCALE GENOMIC DNA]</scope>
    <source>
        <strain evidence="12">B10K-DU-001-68</strain>
        <tissue evidence="12">Muscle</tissue>
    </source>
</reference>
<dbReference type="PANTHER" id="PTHR23248">
    <property type="entry name" value="PHOSPHOLIPID SCRAMBLASE-RELATED"/>
    <property type="match status" value="1"/>
</dbReference>
<evidence type="ECO:0000256" key="8">
    <source>
        <dbReference type="ARBA" id="ARBA00023136"/>
    </source>
</evidence>
<evidence type="ECO:0000256" key="4">
    <source>
        <dbReference type="ARBA" id="ARBA00022553"/>
    </source>
</evidence>
<keyword evidence="7" id="KW-1133">Transmembrane helix</keyword>
<evidence type="ECO:0000256" key="6">
    <source>
        <dbReference type="ARBA" id="ARBA00022837"/>
    </source>
</evidence>
<evidence type="ECO:0000256" key="10">
    <source>
        <dbReference type="ARBA" id="ARBA00023288"/>
    </source>
</evidence>
<gene>
    <name evidence="12" type="primary">Plscr2</name>
    <name evidence="12" type="ORF">THRLUD_R12187</name>
</gene>
<keyword evidence="5" id="KW-0812">Transmembrane</keyword>
<protein>
    <recommendedName>
        <fullName evidence="11">Phospholipid scramblase</fullName>
    </recommendedName>
</protein>
<dbReference type="GO" id="GO:0005886">
    <property type="term" value="C:plasma membrane"/>
    <property type="evidence" value="ECO:0007669"/>
    <property type="project" value="TreeGrafter"/>
</dbReference>
<evidence type="ECO:0000313" key="12">
    <source>
        <dbReference type="EMBL" id="NXA74839.1"/>
    </source>
</evidence>
<organism evidence="12 13">
    <name type="scientific">Thryothorus ludovicianus</name>
    <name type="common">Carolina wren</name>
    <name type="synonym">Sylvia ludoviciana</name>
    <dbReference type="NCBI Taxonomy" id="74200"/>
    <lineage>
        <taxon>Eukaryota</taxon>
        <taxon>Metazoa</taxon>
        <taxon>Chordata</taxon>
        <taxon>Craniata</taxon>
        <taxon>Vertebrata</taxon>
        <taxon>Euteleostomi</taxon>
        <taxon>Archelosauria</taxon>
        <taxon>Archosauria</taxon>
        <taxon>Dinosauria</taxon>
        <taxon>Saurischia</taxon>
        <taxon>Theropoda</taxon>
        <taxon>Coelurosauria</taxon>
        <taxon>Aves</taxon>
        <taxon>Neognathae</taxon>
        <taxon>Neoaves</taxon>
        <taxon>Telluraves</taxon>
        <taxon>Australaves</taxon>
        <taxon>Passeriformes</taxon>
        <taxon>Certhiidae</taxon>
        <taxon>Troglodytinae</taxon>
        <taxon>Thryothorus</taxon>
    </lineage>
</organism>
<evidence type="ECO:0000256" key="7">
    <source>
        <dbReference type="ARBA" id="ARBA00022989"/>
    </source>
</evidence>
<evidence type="ECO:0000256" key="11">
    <source>
        <dbReference type="RuleBase" id="RU363116"/>
    </source>
</evidence>
<keyword evidence="13" id="KW-1185">Reference proteome</keyword>
<dbReference type="Proteomes" id="UP000558509">
    <property type="component" value="Unassembled WGS sequence"/>
</dbReference>
<evidence type="ECO:0000256" key="5">
    <source>
        <dbReference type="ARBA" id="ARBA00022692"/>
    </source>
</evidence>
<feature type="non-terminal residue" evidence="12">
    <location>
        <position position="253"/>
    </location>
</feature>
<accession>A0A7K7YC50</accession>
<comment type="caution">
    <text evidence="12">The sequence shown here is derived from an EMBL/GenBank/DDBJ whole genome shotgun (WGS) entry which is preliminary data.</text>
</comment>
<evidence type="ECO:0000313" key="13">
    <source>
        <dbReference type="Proteomes" id="UP000558509"/>
    </source>
</evidence>
<evidence type="ECO:0000256" key="1">
    <source>
        <dbReference type="ARBA" id="ARBA00001913"/>
    </source>
</evidence>
<keyword evidence="9 11" id="KW-0564">Palmitate</keyword>
<comment type="function">
    <text evidence="11">May mediate accelerated ATP-independent bidirectional transbilayer migration of phospholipids upon binding calcium ions that results in a loss of phospholipid asymmetry in the plasma membrane.</text>
</comment>
<dbReference type="AlphaFoldDB" id="A0A7K7YC50"/>
<comment type="subcellular location">
    <subcellularLocation>
        <location evidence="2">Membrane</location>
        <topology evidence="2">Single-pass type II membrane protein</topology>
    </subcellularLocation>
</comment>
<keyword evidence="4" id="KW-0597">Phosphoprotein</keyword>
<dbReference type="InterPro" id="IPR025659">
    <property type="entry name" value="Tubby-like_C"/>
</dbReference>
<keyword evidence="10 11" id="KW-0449">Lipoprotein</keyword>
<proteinExistence type="inferred from homology"/>
<dbReference type="PANTHER" id="PTHR23248:SF38">
    <property type="entry name" value="PHOSPHOLIPID SCRAMBLASE 1"/>
    <property type="match status" value="1"/>
</dbReference>
<keyword evidence="8" id="KW-0472">Membrane</keyword>
<dbReference type="SUPFAM" id="SSF54518">
    <property type="entry name" value="Tubby C-terminal domain-like"/>
    <property type="match status" value="1"/>
</dbReference>